<evidence type="ECO:0000256" key="7">
    <source>
        <dbReference type="SAM" id="Phobius"/>
    </source>
</evidence>
<dbReference type="InterPro" id="IPR001932">
    <property type="entry name" value="PPM-type_phosphatase-like_dom"/>
</dbReference>
<dbReference type="Gene3D" id="3.30.450.40">
    <property type="match status" value="1"/>
</dbReference>
<feature type="transmembrane region" description="Helical" evidence="7">
    <location>
        <begin position="379"/>
        <end position="402"/>
    </location>
</feature>
<feature type="transmembrane region" description="Helical" evidence="7">
    <location>
        <begin position="502"/>
        <end position="520"/>
    </location>
</feature>
<dbReference type="PANTHER" id="PTHR43156:SF2">
    <property type="entry name" value="STAGE II SPORULATION PROTEIN E"/>
    <property type="match status" value="1"/>
</dbReference>
<evidence type="ECO:0000256" key="3">
    <source>
        <dbReference type="ARBA" id="ARBA00022692"/>
    </source>
</evidence>
<dbReference type="SUPFAM" id="SSF55781">
    <property type="entry name" value="GAF domain-like"/>
    <property type="match status" value="1"/>
</dbReference>
<dbReference type="InterPro" id="IPR036457">
    <property type="entry name" value="PPM-type-like_dom_sf"/>
</dbReference>
<feature type="domain" description="PPM-type phosphatase" evidence="8">
    <location>
        <begin position="848"/>
        <end position="1066"/>
    </location>
</feature>
<gene>
    <name evidence="9" type="ORF">FHQ18_06285</name>
</gene>
<evidence type="ECO:0000313" key="10">
    <source>
        <dbReference type="Proteomes" id="UP000322876"/>
    </source>
</evidence>
<feature type="transmembrane region" description="Helical" evidence="7">
    <location>
        <begin position="158"/>
        <end position="175"/>
    </location>
</feature>
<evidence type="ECO:0000313" key="9">
    <source>
        <dbReference type="EMBL" id="KAA0257998.1"/>
    </source>
</evidence>
<dbReference type="Gene3D" id="3.60.40.10">
    <property type="entry name" value="PPM-type phosphatase domain"/>
    <property type="match status" value="1"/>
</dbReference>
<dbReference type="RefSeq" id="WP_149266319.1">
    <property type="nucleotide sequence ID" value="NZ_VFJB01000005.1"/>
</dbReference>
<evidence type="ECO:0000256" key="6">
    <source>
        <dbReference type="ARBA" id="ARBA00023136"/>
    </source>
</evidence>
<evidence type="ECO:0000256" key="2">
    <source>
        <dbReference type="ARBA" id="ARBA00006434"/>
    </source>
</evidence>
<dbReference type="AlphaFoldDB" id="A0A5A8F7R9"/>
<dbReference type="SMART" id="SM00331">
    <property type="entry name" value="PP2C_SIG"/>
    <property type="match status" value="1"/>
</dbReference>
<accession>A0A5A8F7R9</accession>
<dbReference type="GO" id="GO:0022857">
    <property type="term" value="F:transmembrane transporter activity"/>
    <property type="evidence" value="ECO:0007669"/>
    <property type="project" value="InterPro"/>
</dbReference>
<dbReference type="InterPro" id="IPR001734">
    <property type="entry name" value="Na/solute_symporter"/>
</dbReference>
<dbReference type="InterPro" id="IPR018212">
    <property type="entry name" value="Na/solute_symporter_CS"/>
</dbReference>
<keyword evidence="3 7" id="KW-0812">Transmembrane</keyword>
<dbReference type="GO" id="GO:0016791">
    <property type="term" value="F:phosphatase activity"/>
    <property type="evidence" value="ECO:0007669"/>
    <property type="project" value="TreeGrafter"/>
</dbReference>
<feature type="transmembrane region" description="Helical" evidence="7">
    <location>
        <begin position="34"/>
        <end position="54"/>
    </location>
</feature>
<reference evidence="9 10" key="1">
    <citation type="submission" date="2019-06" db="EMBL/GenBank/DDBJ databases">
        <title>Genomic insights into carbon and energy metabolism of Deferribacter autotrophicus revealed new metabolic traits in the phylum Deferribacteres.</title>
        <authorList>
            <person name="Slobodkin A.I."/>
            <person name="Slobodkina G.B."/>
            <person name="Allioux M."/>
            <person name="Alain K."/>
            <person name="Jebbar M."/>
            <person name="Shadrin V."/>
            <person name="Kublanov I.V."/>
            <person name="Toshchakov S.V."/>
            <person name="Bonch-Osmolovskaya E.A."/>
        </authorList>
    </citation>
    <scope>NUCLEOTIDE SEQUENCE [LARGE SCALE GENOMIC DNA]</scope>
    <source>
        <strain evidence="9 10">SL50</strain>
    </source>
</reference>
<name>A0A5A8F7R9_9BACT</name>
<dbReference type="EMBL" id="VFJB01000005">
    <property type="protein sequence ID" value="KAA0257998.1"/>
    <property type="molecule type" value="Genomic_DNA"/>
</dbReference>
<feature type="transmembrane region" description="Helical" evidence="7">
    <location>
        <begin position="66"/>
        <end position="84"/>
    </location>
</feature>
<feature type="transmembrane region" description="Helical" evidence="7">
    <location>
        <begin position="187"/>
        <end position="214"/>
    </location>
</feature>
<dbReference type="SUPFAM" id="SSF81606">
    <property type="entry name" value="PP2C-like"/>
    <property type="match status" value="1"/>
</dbReference>
<dbReference type="InterPro" id="IPR052016">
    <property type="entry name" value="Bact_Sigma-Reg"/>
</dbReference>
<dbReference type="InterPro" id="IPR003018">
    <property type="entry name" value="GAF"/>
</dbReference>
<feature type="transmembrane region" description="Helical" evidence="7">
    <location>
        <begin position="6"/>
        <end position="22"/>
    </location>
</feature>
<evidence type="ECO:0000259" key="8">
    <source>
        <dbReference type="SMART" id="SM00331"/>
    </source>
</evidence>
<feature type="transmembrane region" description="Helical" evidence="7">
    <location>
        <begin position="332"/>
        <end position="358"/>
    </location>
</feature>
<comment type="subcellular location">
    <subcellularLocation>
        <location evidence="1">Membrane</location>
        <topology evidence="1">Multi-pass membrane protein</topology>
    </subcellularLocation>
</comment>
<dbReference type="OrthoDB" id="567977at2"/>
<dbReference type="InterPro" id="IPR029016">
    <property type="entry name" value="GAF-like_dom_sf"/>
</dbReference>
<dbReference type="InterPro" id="IPR038377">
    <property type="entry name" value="Na/Glc_symporter_sf"/>
</dbReference>
<evidence type="ECO:0000256" key="5">
    <source>
        <dbReference type="ARBA" id="ARBA00022989"/>
    </source>
</evidence>
<keyword evidence="10" id="KW-1185">Reference proteome</keyword>
<keyword evidence="5 7" id="KW-1133">Transmembrane helix</keyword>
<dbReference type="Pfam" id="PF07228">
    <property type="entry name" value="SpoIIE"/>
    <property type="match status" value="1"/>
</dbReference>
<dbReference type="PANTHER" id="PTHR43156">
    <property type="entry name" value="STAGE II SPORULATION PROTEIN E-RELATED"/>
    <property type="match status" value="1"/>
</dbReference>
<keyword evidence="6 7" id="KW-0472">Membrane</keyword>
<evidence type="ECO:0000256" key="1">
    <source>
        <dbReference type="ARBA" id="ARBA00004141"/>
    </source>
</evidence>
<dbReference type="Pfam" id="PF13185">
    <property type="entry name" value="GAF_2"/>
    <property type="match status" value="1"/>
</dbReference>
<feature type="transmembrane region" description="Helical" evidence="7">
    <location>
        <begin position="408"/>
        <end position="435"/>
    </location>
</feature>
<dbReference type="PROSITE" id="PS50283">
    <property type="entry name" value="NA_SOLUT_SYMP_3"/>
    <property type="match status" value="1"/>
</dbReference>
<dbReference type="Proteomes" id="UP000322876">
    <property type="component" value="Unassembled WGS sequence"/>
</dbReference>
<sequence length="1067" mass="121337">MNTILLITFGYFGLLFLIAYYGEKIFKKNKKLISNPYIYSLTLGVFCTTWTYYGSIGKAATTGLDFITIYIGPTLVVFTWWIFLKHVIRISEEHNITSIADFISFRYGKSKYLGVIVSLFCIFGIIPYIALQLKAINETYAIITKANLRYDQSLVKDFSFYFSLTIGLIGAVFGTRHVTEARKHPGLISIIAFESIVKLAIFLVAGIYITFFMFNGFEDIFNKMADNSNFLISNKFDDLITIKDSPSSYFQWFTMLIMSMFAVMFLPRQFHVTVVENMDSEHVDKAMYMFPLYLFLINLFVVPIAFAGILIFNNTGDPDYYIINIFVSNHKYLFALLVYLGGLAAGSGMIIVSSVSITHMVVNNILVPLFVKKLVKINLTYILIFFKRLLVVLIVLVSFFYYKYIGAHFSLVSIGLTSFAAVSQFAPTVFLGMFWSKVNEKGAIAGIITGFLIWFYTLIVPDMVNAGILSEKIMFDGLFGLSFLRPYSLFGLDSLDIWSHSFFWSMFFNITAIVIVSLYTKQTETEIETSLIFEKEFYLRELLKVKKKTIVDLSYEDIHSLLSKFIGEKIAEEKLKSHLEMRGKGVGELTLADIADLRDYTEKIISEVVGPSASKLVVESYLEMLGKGEDKVIDIFKDLVSYSISESKDTLIKRVSELNVLLEISKIFSSTGGLNQKIIKSLNLLKKTFKFDLVVLRVMKGNVLKMTAYAGQLAQNLDLDRTVEEVKDTFLGKSIEEKKPIAINDIDLIALNEKVIDIKEAGFISFCHLPLIIEGEVKGVISFFSKIYKGMYTNEFIALLESVAHQIAFSIKSHEQTRELIKMREISKELEIARTIQSSLLPDKPPDIPNVEFAGVCYTYEFVGGDYYDYFEISDNILDIVIADVSGHNVASALIMSEVRTLLKSIIATNPDCEPKDIITKLNSEIYEDLEKLEFIITLVYLRVDFKNQKIIYTNAGHPKPVICRESQSFELTEGDLLLGVLKDYKYSQSETQFQPNDMIFLYTDGITEAENEKGEFFGYERLEKVIINNCGTSPNDLIAYIYESLLEFTNDTKQKDDITMMALKIK</sequence>
<dbReference type="Gene3D" id="1.20.1730.10">
    <property type="entry name" value="Sodium/glucose cotransporter"/>
    <property type="match status" value="1"/>
</dbReference>
<comment type="caution">
    <text evidence="9">The sequence shown here is derived from an EMBL/GenBank/DDBJ whole genome shotgun (WGS) entry which is preliminary data.</text>
</comment>
<comment type="similarity">
    <text evidence="2">Belongs to the sodium:solute symporter (SSF) (TC 2.A.21) family.</text>
</comment>
<feature type="transmembrane region" description="Helical" evidence="7">
    <location>
        <begin position="249"/>
        <end position="267"/>
    </location>
</feature>
<organism evidence="9 10">
    <name type="scientific">Deferribacter autotrophicus</name>
    <dbReference type="NCBI Taxonomy" id="500465"/>
    <lineage>
        <taxon>Bacteria</taxon>
        <taxon>Pseudomonadati</taxon>
        <taxon>Deferribacterota</taxon>
        <taxon>Deferribacteres</taxon>
        <taxon>Deferribacterales</taxon>
        <taxon>Deferribacteraceae</taxon>
        <taxon>Deferribacter</taxon>
    </lineage>
</organism>
<feature type="transmembrane region" description="Helical" evidence="7">
    <location>
        <begin position="112"/>
        <end position="131"/>
    </location>
</feature>
<dbReference type="GO" id="GO:0016020">
    <property type="term" value="C:membrane"/>
    <property type="evidence" value="ECO:0007669"/>
    <property type="project" value="UniProtKB-SubCell"/>
</dbReference>
<keyword evidence="4" id="KW-0378">Hydrolase</keyword>
<proteinExistence type="inferred from homology"/>
<protein>
    <submittedName>
        <fullName evidence="9">GAF domain-containing protein</fullName>
    </submittedName>
</protein>
<dbReference type="CDD" id="cd10322">
    <property type="entry name" value="SLC5sbd"/>
    <property type="match status" value="1"/>
</dbReference>
<feature type="transmembrane region" description="Helical" evidence="7">
    <location>
        <begin position="442"/>
        <end position="461"/>
    </location>
</feature>
<evidence type="ECO:0000256" key="4">
    <source>
        <dbReference type="ARBA" id="ARBA00022801"/>
    </source>
</evidence>
<dbReference type="PROSITE" id="PS00457">
    <property type="entry name" value="NA_SOLUT_SYMP_2"/>
    <property type="match status" value="1"/>
</dbReference>
<feature type="transmembrane region" description="Helical" evidence="7">
    <location>
        <begin position="288"/>
        <end position="312"/>
    </location>
</feature>